<name>A0AAD1ZXI9_9LAMI</name>
<dbReference type="AlphaFoldDB" id="A0AAD1ZXI9"/>
<dbReference type="InterPro" id="IPR017451">
    <property type="entry name" value="F-box-assoc_interact_dom"/>
</dbReference>
<dbReference type="InterPro" id="IPR001810">
    <property type="entry name" value="F-box_dom"/>
</dbReference>
<dbReference type="PANTHER" id="PTHR31672:SF13">
    <property type="entry name" value="F-BOX PROTEIN CPR30-LIKE"/>
    <property type="match status" value="1"/>
</dbReference>
<dbReference type="SUPFAM" id="SSF81383">
    <property type="entry name" value="F-box domain"/>
    <property type="match status" value="1"/>
</dbReference>
<evidence type="ECO:0000259" key="1">
    <source>
        <dbReference type="PROSITE" id="PS50181"/>
    </source>
</evidence>
<dbReference type="EMBL" id="OU503050">
    <property type="protein sequence ID" value="CAI9777383.1"/>
    <property type="molecule type" value="Genomic_DNA"/>
</dbReference>
<proteinExistence type="predicted"/>
<dbReference type="SMART" id="SM00256">
    <property type="entry name" value="FBOX"/>
    <property type="match status" value="1"/>
</dbReference>
<dbReference type="InterPro" id="IPR050796">
    <property type="entry name" value="SCF_F-box_component"/>
</dbReference>
<dbReference type="Pfam" id="PF08268">
    <property type="entry name" value="FBA_3"/>
    <property type="match status" value="1"/>
</dbReference>
<dbReference type="InterPro" id="IPR036047">
    <property type="entry name" value="F-box-like_dom_sf"/>
</dbReference>
<reference evidence="2" key="1">
    <citation type="submission" date="2023-05" db="EMBL/GenBank/DDBJ databases">
        <authorList>
            <person name="Huff M."/>
        </authorList>
    </citation>
    <scope>NUCLEOTIDE SEQUENCE</scope>
</reference>
<dbReference type="Pfam" id="PF00646">
    <property type="entry name" value="F-box"/>
    <property type="match status" value="1"/>
</dbReference>
<dbReference type="CDD" id="cd22157">
    <property type="entry name" value="F-box_AtFBW1-like"/>
    <property type="match status" value="1"/>
</dbReference>
<protein>
    <recommendedName>
        <fullName evidence="1">F-box domain-containing protein</fullName>
    </recommendedName>
</protein>
<dbReference type="PANTHER" id="PTHR31672">
    <property type="entry name" value="BNACNNG10540D PROTEIN"/>
    <property type="match status" value="1"/>
</dbReference>
<gene>
    <name evidence="2" type="ORF">FPE_LOCUS24813</name>
</gene>
<evidence type="ECO:0000313" key="2">
    <source>
        <dbReference type="EMBL" id="CAI9777383.1"/>
    </source>
</evidence>
<sequence length="345" mass="40292">MQRGKKKKKMANWKEVPEDLLIEILLRLSVKSLIRFRCVSKTWRDLIKSTKFSAMHFECDKDEIVLIYRYVQKENQHVISLHSNDDSLSQVSTDVRIPYFDARTYLQILGPCNGLICITNYETIVLCNPVLQEFYLLPDRPFPCPHGFRPMELGLGFGFDPCTNDYKVFRMSEIVNEDDDEYWSIDCLKYEIYNLSTNSWREIDAAAPRVSTFPCFELFFNGAYFPESCLELDGKHSSLVVLDECLAMVRYQAWMKEPHLIDIWVMKEYGVKESWIKQFTVGPILVMCPLSSWKNYTLLMESSNGQLVSYALDTNIVKKYEIYSDRRHSLLVIIFKESLVSTIST</sequence>
<dbReference type="Gene3D" id="1.20.1280.50">
    <property type="match status" value="1"/>
</dbReference>
<accession>A0AAD1ZXI9</accession>
<dbReference type="Proteomes" id="UP000834106">
    <property type="component" value="Chromosome 15"/>
</dbReference>
<organism evidence="2 3">
    <name type="scientific">Fraxinus pennsylvanica</name>
    <dbReference type="NCBI Taxonomy" id="56036"/>
    <lineage>
        <taxon>Eukaryota</taxon>
        <taxon>Viridiplantae</taxon>
        <taxon>Streptophyta</taxon>
        <taxon>Embryophyta</taxon>
        <taxon>Tracheophyta</taxon>
        <taxon>Spermatophyta</taxon>
        <taxon>Magnoliopsida</taxon>
        <taxon>eudicotyledons</taxon>
        <taxon>Gunneridae</taxon>
        <taxon>Pentapetalae</taxon>
        <taxon>asterids</taxon>
        <taxon>lamiids</taxon>
        <taxon>Lamiales</taxon>
        <taxon>Oleaceae</taxon>
        <taxon>Oleeae</taxon>
        <taxon>Fraxinus</taxon>
    </lineage>
</organism>
<dbReference type="InterPro" id="IPR013187">
    <property type="entry name" value="F-box-assoc_dom_typ3"/>
</dbReference>
<dbReference type="PROSITE" id="PS50181">
    <property type="entry name" value="FBOX"/>
    <property type="match status" value="1"/>
</dbReference>
<keyword evidence="3" id="KW-1185">Reference proteome</keyword>
<dbReference type="NCBIfam" id="TIGR01640">
    <property type="entry name" value="F_box_assoc_1"/>
    <property type="match status" value="1"/>
</dbReference>
<evidence type="ECO:0000313" key="3">
    <source>
        <dbReference type="Proteomes" id="UP000834106"/>
    </source>
</evidence>
<feature type="domain" description="F-box" evidence="1">
    <location>
        <begin position="10"/>
        <end position="55"/>
    </location>
</feature>